<reference evidence="2 3" key="1">
    <citation type="submission" date="2017-03" db="EMBL/GenBank/DDBJ databases">
        <authorList>
            <person name="Hulin M.T."/>
        </authorList>
    </citation>
    <scope>NUCLEOTIDE SEQUENCE [LARGE SCALE GENOMIC DNA]</scope>
    <source>
        <strain evidence="2 3">5264</strain>
    </source>
</reference>
<dbReference type="EMBL" id="NBAQ01000016">
    <property type="protein sequence ID" value="POQ01394.1"/>
    <property type="molecule type" value="Genomic_DNA"/>
</dbReference>
<name>A0AAE5S4C9_PSESY</name>
<dbReference type="InterPro" id="IPR042204">
    <property type="entry name" value="2Fe-2S-bd_N"/>
</dbReference>
<dbReference type="RefSeq" id="WP_103694659.1">
    <property type="nucleotide sequence ID" value="NZ_NBAQ01000016.1"/>
</dbReference>
<accession>A0AAE5S4C9</accession>
<dbReference type="GO" id="GO:0016491">
    <property type="term" value="F:oxidoreductase activity"/>
    <property type="evidence" value="ECO:0007669"/>
    <property type="project" value="UniProtKB-KW"/>
</dbReference>
<comment type="caution">
    <text evidence="2">The sequence shown here is derived from an EMBL/GenBank/DDBJ whole genome shotgun (WGS) entry which is preliminary data.</text>
</comment>
<evidence type="ECO:0000313" key="3">
    <source>
        <dbReference type="Proteomes" id="UP000237295"/>
    </source>
</evidence>
<dbReference type="AlphaFoldDB" id="A0AAE5S4C9"/>
<dbReference type="SUPFAM" id="SSF54292">
    <property type="entry name" value="2Fe-2S ferredoxin-like"/>
    <property type="match status" value="1"/>
</dbReference>
<dbReference type="Proteomes" id="UP000237295">
    <property type="component" value="Unassembled WGS sequence"/>
</dbReference>
<sequence>MNGRFVRLGERDRPVVSLMVDGAPIEALQGDTLMVALLTRKATLRQSEFDPGRRAGFCLMGACQDCWVWTRSGERLRACSNEVRDGLDIVTTQPEAKWPLLHD</sequence>
<dbReference type="Gene3D" id="3.10.20.440">
    <property type="entry name" value="2Fe-2S iron-sulphur cluster binding domain, sarcosine oxidase, alpha subunit, N-terminal domain"/>
    <property type="match status" value="1"/>
</dbReference>
<proteinExistence type="predicted"/>
<keyword evidence="1" id="KW-0560">Oxidoreductase</keyword>
<dbReference type="InterPro" id="IPR036010">
    <property type="entry name" value="2Fe-2S_ferredoxin-like_sf"/>
</dbReference>
<dbReference type="GO" id="GO:0051536">
    <property type="term" value="F:iron-sulfur cluster binding"/>
    <property type="evidence" value="ECO:0007669"/>
    <property type="project" value="InterPro"/>
</dbReference>
<evidence type="ECO:0000256" key="1">
    <source>
        <dbReference type="ARBA" id="ARBA00023002"/>
    </source>
</evidence>
<organism evidence="2 3">
    <name type="scientific">Pseudomonas syringae pv. syringae</name>
    <dbReference type="NCBI Taxonomy" id="321"/>
    <lineage>
        <taxon>Bacteria</taxon>
        <taxon>Pseudomonadati</taxon>
        <taxon>Pseudomonadota</taxon>
        <taxon>Gammaproteobacteria</taxon>
        <taxon>Pseudomonadales</taxon>
        <taxon>Pseudomonadaceae</taxon>
        <taxon>Pseudomonas</taxon>
        <taxon>Pseudomonas syringae</taxon>
    </lineage>
</organism>
<gene>
    <name evidence="2" type="ORF">CXB42_22785</name>
</gene>
<protein>
    <submittedName>
        <fullName evidence="2">NAD(FAD)-dependent dehydrogenase</fullName>
    </submittedName>
</protein>
<evidence type="ECO:0000313" key="2">
    <source>
        <dbReference type="EMBL" id="POQ01394.1"/>
    </source>
</evidence>
<dbReference type="Pfam" id="PF13510">
    <property type="entry name" value="Fer2_4"/>
    <property type="match status" value="1"/>
</dbReference>